<feature type="compositionally biased region" description="Polar residues" evidence="1">
    <location>
        <begin position="64"/>
        <end position="73"/>
    </location>
</feature>
<dbReference type="Gramene" id="PUZ69312">
    <property type="protein sequence ID" value="PUZ69312"/>
    <property type="gene ID" value="GQ55_2G097600"/>
</dbReference>
<name>A0A2T7ENB3_9POAL</name>
<dbReference type="OrthoDB" id="676141at2759"/>
<proteinExistence type="predicted"/>
<feature type="compositionally biased region" description="Polar residues" evidence="1">
    <location>
        <begin position="9"/>
        <end position="29"/>
    </location>
</feature>
<organism evidence="2 3">
    <name type="scientific">Panicum hallii var. hallii</name>
    <dbReference type="NCBI Taxonomy" id="1504633"/>
    <lineage>
        <taxon>Eukaryota</taxon>
        <taxon>Viridiplantae</taxon>
        <taxon>Streptophyta</taxon>
        <taxon>Embryophyta</taxon>
        <taxon>Tracheophyta</taxon>
        <taxon>Spermatophyta</taxon>
        <taxon>Magnoliopsida</taxon>
        <taxon>Liliopsida</taxon>
        <taxon>Poales</taxon>
        <taxon>Poaceae</taxon>
        <taxon>PACMAD clade</taxon>
        <taxon>Panicoideae</taxon>
        <taxon>Panicodae</taxon>
        <taxon>Paniceae</taxon>
        <taxon>Panicinae</taxon>
        <taxon>Panicum</taxon>
        <taxon>Panicum sect. Panicum</taxon>
    </lineage>
</organism>
<feature type="region of interest" description="Disordered" evidence="1">
    <location>
        <begin position="160"/>
        <end position="321"/>
    </location>
</feature>
<dbReference type="AlphaFoldDB" id="A0A2T7ENB3"/>
<dbReference type="PANTHER" id="PTHR33673">
    <property type="entry name" value="SUPPRESSOR SRP40-LIKE PROTEIN"/>
    <property type="match status" value="1"/>
</dbReference>
<evidence type="ECO:0000313" key="3">
    <source>
        <dbReference type="Proteomes" id="UP000244336"/>
    </source>
</evidence>
<accession>A0A2T7ENB3</accession>
<feature type="compositionally biased region" description="Basic and acidic residues" evidence="1">
    <location>
        <begin position="107"/>
        <end position="116"/>
    </location>
</feature>
<feature type="compositionally biased region" description="Polar residues" evidence="1">
    <location>
        <begin position="125"/>
        <end position="138"/>
    </location>
</feature>
<dbReference type="EMBL" id="CM009750">
    <property type="protein sequence ID" value="PUZ69312.1"/>
    <property type="molecule type" value="Genomic_DNA"/>
</dbReference>
<feature type="compositionally biased region" description="Low complexity" evidence="1">
    <location>
        <begin position="261"/>
        <end position="277"/>
    </location>
</feature>
<reference evidence="2 3" key="1">
    <citation type="submission" date="2018-04" db="EMBL/GenBank/DDBJ databases">
        <title>WGS assembly of Panicum hallii var. hallii HAL2.</title>
        <authorList>
            <person name="Lovell J."/>
            <person name="Jenkins J."/>
            <person name="Lowry D."/>
            <person name="Mamidi S."/>
            <person name="Sreedasyam A."/>
            <person name="Weng X."/>
            <person name="Barry K."/>
            <person name="Bonette J."/>
            <person name="Campitelli B."/>
            <person name="Daum C."/>
            <person name="Gordon S."/>
            <person name="Gould B."/>
            <person name="Lipzen A."/>
            <person name="MacQueen A."/>
            <person name="Palacio-Mejia J."/>
            <person name="Plott C."/>
            <person name="Shakirov E."/>
            <person name="Shu S."/>
            <person name="Yoshinaga Y."/>
            <person name="Zane M."/>
            <person name="Rokhsar D."/>
            <person name="Grimwood J."/>
            <person name="Schmutz J."/>
            <person name="Juenger T."/>
        </authorList>
    </citation>
    <scope>NUCLEOTIDE SEQUENCE [LARGE SCALE GENOMIC DNA]</scope>
    <source>
        <strain evidence="3">cv. HAL2</strain>
    </source>
</reference>
<feature type="compositionally biased region" description="Basic and acidic residues" evidence="1">
    <location>
        <begin position="280"/>
        <end position="294"/>
    </location>
</feature>
<evidence type="ECO:0000256" key="1">
    <source>
        <dbReference type="SAM" id="MobiDB-lite"/>
    </source>
</evidence>
<feature type="compositionally biased region" description="Pro residues" evidence="1">
    <location>
        <begin position="171"/>
        <end position="180"/>
    </location>
</feature>
<feature type="region of interest" description="Disordered" evidence="1">
    <location>
        <begin position="1"/>
        <end position="138"/>
    </location>
</feature>
<feature type="compositionally biased region" description="Basic and acidic residues" evidence="1">
    <location>
        <begin position="243"/>
        <end position="257"/>
    </location>
</feature>
<sequence length="337" mass="35790">MVHQKEDQNSGQVSTNPSVTPAETNNQTPADKPGKKESSSSSAASSEDIDDDEFFQIEGPILGSTLSFGQNPVITDIRQQSSSSSNHGSHAPTDPKQSPSVQAMSRAPDECPDPKRIPSSVFARSKSSSPTDWSVTSNESLFSINVGNASFSKDHFFLYGKSGELSNPNDPLAPLPPLPRPSTSSSPMRSEKAKIIAQASAKLKPAATREEDQDGDGTTDYTHSLSHRSDASATSFAFPILASDERNSGSMKDDPPELARQSTSHSQSSQQAEPPAEQQEDPKVQAEAKTREADQQAPEPTPEPAPAPAPASPAEPTPQPPAAAKWFPCCSCCPFCC</sequence>
<dbReference type="PANTHER" id="PTHR33673:SF3">
    <property type="entry name" value="SUPPRESSOR SRP40-LIKE PROTEIN"/>
    <property type="match status" value="1"/>
</dbReference>
<protein>
    <submittedName>
        <fullName evidence="2">Uncharacterized protein</fullName>
    </submittedName>
</protein>
<gene>
    <name evidence="2" type="ORF">GQ55_2G097600</name>
</gene>
<dbReference type="STRING" id="1504633.A0A2T7ENB3"/>
<dbReference type="Proteomes" id="UP000244336">
    <property type="component" value="Chromosome 2"/>
</dbReference>
<keyword evidence="3" id="KW-1185">Reference proteome</keyword>
<evidence type="ECO:0000313" key="2">
    <source>
        <dbReference type="EMBL" id="PUZ69312.1"/>
    </source>
</evidence>
<feature type="compositionally biased region" description="Pro residues" evidence="1">
    <location>
        <begin position="299"/>
        <end position="321"/>
    </location>
</feature>